<keyword evidence="1" id="KW-0614">Plasmid</keyword>
<geneLocation type="plasmid" evidence="1">
    <name>9716_6_18</name>
</geneLocation>
<evidence type="ECO:0000313" key="1">
    <source>
        <dbReference type="EMBL" id="SGZ37794.1"/>
    </source>
</evidence>
<dbReference type="EMBL" id="LT635662">
    <property type="protein sequence ID" value="SGZ37794.1"/>
    <property type="molecule type" value="Genomic_DNA"/>
</dbReference>
<name>A0A1L0AT98_AERCA</name>
<organism evidence="1">
    <name type="scientific">Aeromonas caviae</name>
    <name type="common">Aeromonas punctata</name>
    <dbReference type="NCBI Taxonomy" id="648"/>
    <lineage>
        <taxon>Bacteria</taxon>
        <taxon>Pseudomonadati</taxon>
        <taxon>Pseudomonadota</taxon>
        <taxon>Gammaproteobacteria</taxon>
        <taxon>Aeromonadales</taxon>
        <taxon>Aeromonadaceae</taxon>
        <taxon>Aeromonas</taxon>
    </lineage>
</organism>
<reference evidence="1" key="1">
    <citation type="submission" date="2016-11" db="EMBL/GenBank/DDBJ databases">
        <title>Aeromonas genus plasmids.</title>
        <authorList>
            <person name="Klemm E.J."/>
            <person name="Page A.J."/>
        </authorList>
    </citation>
    <scope>NUCLEOTIDE SEQUENCE [LARGE SCALE GENOMIC DNA]</scope>
    <source>
        <strain evidence="1">9716_6_18</strain>
        <plasmid evidence="1">9716_6_18</plasmid>
    </source>
</reference>
<dbReference type="AlphaFoldDB" id="A0A1L0AT98"/>
<dbReference type="InterPro" id="IPR006983">
    <property type="entry name" value="MbeD_MobD"/>
</dbReference>
<protein>
    <submittedName>
        <fullName evidence="1">MbeD/MobD like</fullName>
    </submittedName>
</protein>
<dbReference type="Pfam" id="PF04899">
    <property type="entry name" value="MbeD_MobD"/>
    <property type="match status" value="1"/>
</dbReference>
<reference evidence="1" key="2">
    <citation type="submission" date="2016-11" db="EMBL/GenBank/DDBJ databases">
        <authorList>
            <person name="Jaros S."/>
            <person name="Januszkiewicz K."/>
            <person name="Wedrychowicz H."/>
        </authorList>
    </citation>
    <scope>NUCLEOTIDE SEQUENCE</scope>
    <source>
        <strain evidence="1">9716_6_18</strain>
        <plasmid evidence="1">9716_6_18</plasmid>
    </source>
</reference>
<accession>A0A1L0AT98</accession>
<sequence length="67" mass="7508">MTELETQLLAALERSRQQFKSEQAALRTMFDATSKANTNLQKQVTGLSEQVTNLAEQVSILSNRLPK</sequence>
<dbReference type="RefSeq" id="WP_192957964.1">
    <property type="nucleotide sequence ID" value="NZ_LT635662.1"/>
</dbReference>
<gene>
    <name evidence="1" type="primary">mobD</name>
</gene>
<proteinExistence type="predicted"/>